<feature type="transmembrane region" description="Helical" evidence="1">
    <location>
        <begin position="6"/>
        <end position="31"/>
    </location>
</feature>
<protein>
    <submittedName>
        <fullName evidence="2">Uncharacterized protein</fullName>
    </submittedName>
</protein>
<feature type="transmembrane region" description="Helical" evidence="1">
    <location>
        <begin position="65"/>
        <end position="85"/>
    </location>
</feature>
<evidence type="ECO:0000256" key="1">
    <source>
        <dbReference type="SAM" id="Phobius"/>
    </source>
</evidence>
<accession>A0A2M7W1Q3</accession>
<feature type="transmembrane region" description="Helical" evidence="1">
    <location>
        <begin position="92"/>
        <end position="111"/>
    </location>
</feature>
<keyword evidence="1" id="KW-0472">Membrane</keyword>
<feature type="transmembrane region" description="Helical" evidence="1">
    <location>
        <begin position="123"/>
        <end position="144"/>
    </location>
</feature>
<reference evidence="3" key="1">
    <citation type="submission" date="2017-09" db="EMBL/GenBank/DDBJ databases">
        <title>Depth-based differentiation of microbial function through sediment-hosted aquifers and enrichment of novel symbionts in the deep terrestrial subsurface.</title>
        <authorList>
            <person name="Probst A.J."/>
            <person name="Ladd B."/>
            <person name="Jarett J.K."/>
            <person name="Geller-Mcgrath D.E."/>
            <person name="Sieber C.M.K."/>
            <person name="Emerson J.B."/>
            <person name="Anantharaman K."/>
            <person name="Thomas B.C."/>
            <person name="Malmstrom R."/>
            <person name="Stieglmeier M."/>
            <person name="Klingl A."/>
            <person name="Woyke T."/>
            <person name="Ryan C.M."/>
            <person name="Banfield J.F."/>
        </authorList>
    </citation>
    <scope>NUCLEOTIDE SEQUENCE [LARGE SCALE GENOMIC DNA]</scope>
</reference>
<gene>
    <name evidence="2" type="ORF">COX64_03070</name>
</gene>
<dbReference type="Proteomes" id="UP000228952">
    <property type="component" value="Unassembled WGS sequence"/>
</dbReference>
<name>A0A2M7W1Q3_9BACT</name>
<evidence type="ECO:0000313" key="3">
    <source>
        <dbReference type="Proteomes" id="UP000228952"/>
    </source>
</evidence>
<organism evidence="2 3">
    <name type="scientific">Candidatus Dojkabacteria bacterium CG_4_10_14_0_2_um_filter_Dojkabacteria_WS6_41_15</name>
    <dbReference type="NCBI Taxonomy" id="2014249"/>
    <lineage>
        <taxon>Bacteria</taxon>
        <taxon>Candidatus Dojkabacteria</taxon>
    </lineage>
</organism>
<keyword evidence="1" id="KW-1133">Transmembrane helix</keyword>
<sequence>MKNQKLFIALLIALLLRHIVPYVDIFIVFLVIQLLTHPDNLQLISLFAVLAAFVSSLVYDSPLGLFPLVLAICLLVFGIVYTKYVSKDRSNLLLWLGFSAACILIESSLRATLTVGSFMVLQAAYFTIAGTIVTILLITFALSFRRKI</sequence>
<dbReference type="EMBL" id="PFQB01000078">
    <property type="protein sequence ID" value="PJA13662.1"/>
    <property type="molecule type" value="Genomic_DNA"/>
</dbReference>
<dbReference type="AlphaFoldDB" id="A0A2M7W1Q3"/>
<comment type="caution">
    <text evidence="2">The sequence shown here is derived from an EMBL/GenBank/DDBJ whole genome shotgun (WGS) entry which is preliminary data.</text>
</comment>
<proteinExistence type="predicted"/>
<evidence type="ECO:0000313" key="2">
    <source>
        <dbReference type="EMBL" id="PJA13662.1"/>
    </source>
</evidence>
<keyword evidence="1" id="KW-0812">Transmembrane</keyword>